<evidence type="ECO:0000313" key="2">
    <source>
        <dbReference type="EMBL" id="RDX39926.1"/>
    </source>
</evidence>
<sequence length="253" mass="26646">MTVGYTGMAFRGCKSLEEAQAAWLNGPSHTPPCWPPPVRDPITTHPELYPPATNDTTAAINDTQATVRTSSPPPSPAALQASSPPSSPASLASTATFVSAQSAPSSPQPLKFQVPRAALNHDTTVSSLSSPVTRRPRSHSPSHILAASPVPSCSQDPVRSPRSLIDTPRTATNTIASTTTSSIVVSEGRAYAVTVGDVPGVYLDKRTAFLNAGAHPGRVVRPFPTYEGAERFYAKEEGAGRVGFPCFEKDLRS</sequence>
<feature type="compositionally biased region" description="Polar residues" evidence="1">
    <location>
        <begin position="122"/>
        <end position="132"/>
    </location>
</feature>
<gene>
    <name evidence="2" type="ORF">OH76DRAFT_1490727</name>
</gene>
<evidence type="ECO:0000256" key="1">
    <source>
        <dbReference type="SAM" id="MobiDB-lite"/>
    </source>
</evidence>
<proteinExistence type="predicted"/>
<reference evidence="2 3" key="1">
    <citation type="journal article" date="2018" name="Biotechnol. Biofuels">
        <title>Integrative visual omics of the white-rot fungus Polyporus brumalis exposes the biotechnological potential of its oxidative enzymes for delignifying raw plant biomass.</title>
        <authorList>
            <person name="Miyauchi S."/>
            <person name="Rancon A."/>
            <person name="Drula E."/>
            <person name="Hage H."/>
            <person name="Chaduli D."/>
            <person name="Favel A."/>
            <person name="Grisel S."/>
            <person name="Henrissat B."/>
            <person name="Herpoel-Gimbert I."/>
            <person name="Ruiz-Duenas F.J."/>
            <person name="Chevret D."/>
            <person name="Hainaut M."/>
            <person name="Lin J."/>
            <person name="Wang M."/>
            <person name="Pangilinan J."/>
            <person name="Lipzen A."/>
            <person name="Lesage-Meessen L."/>
            <person name="Navarro D."/>
            <person name="Riley R."/>
            <person name="Grigoriev I.V."/>
            <person name="Zhou S."/>
            <person name="Raouche S."/>
            <person name="Rosso M.N."/>
        </authorList>
    </citation>
    <scope>NUCLEOTIDE SEQUENCE [LARGE SCALE GENOMIC DNA]</scope>
    <source>
        <strain evidence="2 3">BRFM 1820</strain>
    </source>
</reference>
<evidence type="ECO:0000313" key="3">
    <source>
        <dbReference type="Proteomes" id="UP000256964"/>
    </source>
</evidence>
<accession>A0A371CI38</accession>
<dbReference type="Proteomes" id="UP000256964">
    <property type="component" value="Unassembled WGS sequence"/>
</dbReference>
<dbReference type="EMBL" id="KZ857614">
    <property type="protein sequence ID" value="RDX39926.1"/>
    <property type="molecule type" value="Genomic_DNA"/>
</dbReference>
<feature type="region of interest" description="Disordered" evidence="1">
    <location>
        <begin position="65"/>
        <end position="110"/>
    </location>
</feature>
<dbReference type="STRING" id="139420.A0A371CI38"/>
<name>A0A371CI38_9APHY</name>
<feature type="region of interest" description="Disordered" evidence="1">
    <location>
        <begin position="122"/>
        <end position="166"/>
    </location>
</feature>
<organism evidence="2 3">
    <name type="scientific">Lentinus brumalis</name>
    <dbReference type="NCBI Taxonomy" id="2498619"/>
    <lineage>
        <taxon>Eukaryota</taxon>
        <taxon>Fungi</taxon>
        <taxon>Dikarya</taxon>
        <taxon>Basidiomycota</taxon>
        <taxon>Agaricomycotina</taxon>
        <taxon>Agaricomycetes</taxon>
        <taxon>Polyporales</taxon>
        <taxon>Polyporaceae</taxon>
        <taxon>Lentinus</taxon>
    </lineage>
</organism>
<keyword evidence="3" id="KW-1185">Reference proteome</keyword>
<protein>
    <submittedName>
        <fullName evidence="2">Uncharacterized protein</fullName>
    </submittedName>
</protein>
<feature type="compositionally biased region" description="Low complexity" evidence="1">
    <location>
        <begin position="77"/>
        <end position="109"/>
    </location>
</feature>
<dbReference type="AlphaFoldDB" id="A0A371CI38"/>